<feature type="domain" description="BD-FAE-like" evidence="3">
    <location>
        <begin position="157"/>
        <end position="350"/>
    </location>
</feature>
<dbReference type="InterPro" id="IPR049492">
    <property type="entry name" value="BD-FAE-like_dom"/>
</dbReference>
<dbReference type="EMBL" id="BAAAES010000004">
    <property type="protein sequence ID" value="GAA0660753.1"/>
    <property type="molecule type" value="Genomic_DNA"/>
</dbReference>
<evidence type="ECO:0000256" key="2">
    <source>
        <dbReference type="SAM" id="Phobius"/>
    </source>
</evidence>
<evidence type="ECO:0000313" key="5">
    <source>
        <dbReference type="Proteomes" id="UP001500238"/>
    </source>
</evidence>
<feature type="transmembrane region" description="Helical" evidence="2">
    <location>
        <begin position="80"/>
        <end position="100"/>
    </location>
</feature>
<evidence type="ECO:0000313" key="4">
    <source>
        <dbReference type="EMBL" id="GAA0660753.1"/>
    </source>
</evidence>
<dbReference type="Proteomes" id="UP001500238">
    <property type="component" value="Unassembled WGS sequence"/>
</dbReference>
<comment type="caution">
    <text evidence="4">The sequence shown here is derived from an EMBL/GenBank/DDBJ whole genome shotgun (WGS) entry which is preliminary data.</text>
</comment>
<sequence length="410" mass="44284">MMSVVRQLLRTGLLTVTWLVLLPCLLLLCSVIVPIVPWLRIQAVELVPNRATWFLLLGGAGLAIGWVAHRRHRSWVTRMLIGIALATVSCAGLIVGRFVALAHANGVAIDWVASLSNRHFSADAAPDETHVYAAPDGEPLLLDIYRAGPTAQIPRGTALSPVLVVVHGGGFTGGDRRISAANMRRYARSGWAVISIDYRLARPGRPTWNLAIADVHCALAWTVAHAPALRLDLNRVAMNGASAGGSLAIAAAYTADTAHADRRCGPRLPRIAAVTARVPLIDPAGSWNNPGEMQAVQRAYMAAYIGGSPRQFPERYAALDLRRLLRPSNPPTLILAGIEDPLLPIAAVRDFTRLAQAKSAPVRLVAFPYSGHDFNTTYHSLTNQIITGIVPRFLTRATQEASNSRKPLPR</sequence>
<keyword evidence="5" id="KW-1185">Reference proteome</keyword>
<keyword evidence="2" id="KW-1133">Transmembrane helix</keyword>
<organism evidence="4 5">
    <name type="scientific">Sphingomonas insulae</name>
    <dbReference type="NCBI Taxonomy" id="424800"/>
    <lineage>
        <taxon>Bacteria</taxon>
        <taxon>Pseudomonadati</taxon>
        <taxon>Pseudomonadota</taxon>
        <taxon>Alphaproteobacteria</taxon>
        <taxon>Sphingomonadales</taxon>
        <taxon>Sphingomonadaceae</taxon>
        <taxon>Sphingomonas</taxon>
    </lineage>
</organism>
<feature type="transmembrane region" description="Helical" evidence="2">
    <location>
        <begin position="51"/>
        <end position="68"/>
    </location>
</feature>
<feature type="transmembrane region" description="Helical" evidence="2">
    <location>
        <begin position="12"/>
        <end position="39"/>
    </location>
</feature>
<proteinExistence type="predicted"/>
<accession>A0ABN1HNQ6</accession>
<keyword evidence="1" id="KW-0378">Hydrolase</keyword>
<dbReference type="SUPFAM" id="SSF53474">
    <property type="entry name" value="alpha/beta-Hydrolases"/>
    <property type="match status" value="1"/>
</dbReference>
<gene>
    <name evidence="4" type="ORF">GCM10009102_06770</name>
</gene>
<dbReference type="Gene3D" id="3.40.50.1820">
    <property type="entry name" value="alpha/beta hydrolase"/>
    <property type="match status" value="1"/>
</dbReference>
<evidence type="ECO:0000259" key="3">
    <source>
        <dbReference type="Pfam" id="PF20434"/>
    </source>
</evidence>
<protein>
    <recommendedName>
        <fullName evidence="3">BD-FAE-like domain-containing protein</fullName>
    </recommendedName>
</protein>
<name>A0ABN1HNQ6_9SPHN</name>
<dbReference type="InterPro" id="IPR029058">
    <property type="entry name" value="AB_hydrolase_fold"/>
</dbReference>
<keyword evidence="2" id="KW-0472">Membrane</keyword>
<evidence type="ECO:0000256" key="1">
    <source>
        <dbReference type="ARBA" id="ARBA00022801"/>
    </source>
</evidence>
<dbReference type="PANTHER" id="PTHR48081">
    <property type="entry name" value="AB HYDROLASE SUPERFAMILY PROTEIN C4A8.06C"/>
    <property type="match status" value="1"/>
</dbReference>
<dbReference type="Pfam" id="PF20434">
    <property type="entry name" value="BD-FAE"/>
    <property type="match status" value="1"/>
</dbReference>
<keyword evidence="2" id="KW-0812">Transmembrane</keyword>
<reference evidence="4 5" key="1">
    <citation type="journal article" date="2019" name="Int. J. Syst. Evol. Microbiol.">
        <title>The Global Catalogue of Microorganisms (GCM) 10K type strain sequencing project: providing services to taxonomists for standard genome sequencing and annotation.</title>
        <authorList>
            <consortium name="The Broad Institute Genomics Platform"/>
            <consortium name="The Broad Institute Genome Sequencing Center for Infectious Disease"/>
            <person name="Wu L."/>
            <person name="Ma J."/>
        </authorList>
    </citation>
    <scope>NUCLEOTIDE SEQUENCE [LARGE SCALE GENOMIC DNA]</scope>
    <source>
        <strain evidence="4 5">JCM 14603</strain>
    </source>
</reference>
<dbReference type="RefSeq" id="WP_163958083.1">
    <property type="nucleotide sequence ID" value="NZ_BAAAES010000004.1"/>
</dbReference>
<dbReference type="InterPro" id="IPR050300">
    <property type="entry name" value="GDXG_lipolytic_enzyme"/>
</dbReference>